<dbReference type="EMBL" id="JABFJV010000147">
    <property type="protein sequence ID" value="NOK36162.1"/>
    <property type="molecule type" value="Genomic_DNA"/>
</dbReference>
<keyword evidence="5" id="KW-0963">Cytoplasm</keyword>
<name>A0A3A8HX35_9BACT</name>
<dbReference type="EC" id="2.7.1.48" evidence="5"/>
<dbReference type="PANTHER" id="PTHR10285">
    <property type="entry name" value="URIDINE KINASE"/>
    <property type="match status" value="1"/>
</dbReference>
<feature type="domain" description="Phosphoribulokinase/uridine kinase" evidence="6">
    <location>
        <begin position="6"/>
        <end position="192"/>
    </location>
</feature>
<evidence type="ECO:0000256" key="1">
    <source>
        <dbReference type="ARBA" id="ARBA00004690"/>
    </source>
</evidence>
<dbReference type="GO" id="GO:0005737">
    <property type="term" value="C:cytoplasm"/>
    <property type="evidence" value="ECO:0007669"/>
    <property type="project" value="UniProtKB-SubCell"/>
</dbReference>
<keyword evidence="2 5" id="KW-0808">Transferase</keyword>
<keyword evidence="3 5" id="KW-0547">Nucleotide-binding</keyword>
<comment type="pathway">
    <text evidence="1 5">Pyrimidine metabolism; UMP biosynthesis via salvage pathway; UMP from uridine: step 1/1.</text>
</comment>
<evidence type="ECO:0000313" key="7">
    <source>
        <dbReference type="EMBL" id="NOK36162.1"/>
    </source>
</evidence>
<dbReference type="GO" id="GO:0005524">
    <property type="term" value="F:ATP binding"/>
    <property type="evidence" value="ECO:0007669"/>
    <property type="project" value="UniProtKB-KW"/>
</dbReference>
<evidence type="ECO:0000256" key="2">
    <source>
        <dbReference type="ARBA" id="ARBA00022679"/>
    </source>
</evidence>
<evidence type="ECO:0000256" key="5">
    <source>
        <dbReference type="RuleBase" id="RU003825"/>
    </source>
</evidence>
<dbReference type="RefSeq" id="WP_120527029.1">
    <property type="nucleotide sequence ID" value="NZ_JABFJV010000147.1"/>
</dbReference>
<evidence type="ECO:0000259" key="6">
    <source>
        <dbReference type="Pfam" id="PF00485"/>
    </source>
</evidence>
<keyword evidence="5" id="KW-0067">ATP-binding</keyword>
<dbReference type="NCBIfam" id="TIGR00235">
    <property type="entry name" value="udk"/>
    <property type="match status" value="1"/>
</dbReference>
<dbReference type="InterPro" id="IPR000764">
    <property type="entry name" value="Uridine_kinase-like"/>
</dbReference>
<dbReference type="Pfam" id="PF00485">
    <property type="entry name" value="PRK"/>
    <property type="match status" value="1"/>
</dbReference>
<dbReference type="UniPathway" id="UPA00579">
    <property type="reaction ID" value="UER00640"/>
</dbReference>
<gene>
    <name evidence="7" type="primary">udk</name>
    <name evidence="7" type="ORF">HMI49_23450</name>
</gene>
<accession>A0A3A8HX35</accession>
<proteinExistence type="inferred from homology"/>
<evidence type="ECO:0000313" key="8">
    <source>
        <dbReference type="Proteomes" id="UP000563426"/>
    </source>
</evidence>
<comment type="subcellular location">
    <subcellularLocation>
        <location evidence="5">Cytoplasm</location>
    </subcellularLocation>
</comment>
<dbReference type="Proteomes" id="UP000563426">
    <property type="component" value="Unassembled WGS sequence"/>
</dbReference>
<dbReference type="UniPathway" id="UPA00574">
    <property type="reaction ID" value="UER00637"/>
</dbReference>
<dbReference type="InterPro" id="IPR006083">
    <property type="entry name" value="PRK/URK"/>
</dbReference>
<dbReference type="Gene3D" id="3.40.50.300">
    <property type="entry name" value="P-loop containing nucleotide triphosphate hydrolases"/>
    <property type="match status" value="1"/>
</dbReference>
<dbReference type="PRINTS" id="PR00988">
    <property type="entry name" value="URIDINKINASE"/>
</dbReference>
<comment type="caution">
    <text evidence="7">The sequence shown here is derived from an EMBL/GenBank/DDBJ whole genome shotgun (WGS) entry which is preliminary data.</text>
</comment>
<evidence type="ECO:0000256" key="3">
    <source>
        <dbReference type="ARBA" id="ARBA00022741"/>
    </source>
</evidence>
<comment type="pathway">
    <text evidence="5">Pyrimidine metabolism; CTP biosynthesis via salvage pathway; CTP from cytidine: step 1/3.</text>
</comment>
<dbReference type="OrthoDB" id="9777642at2"/>
<dbReference type="NCBIfam" id="NF004018">
    <property type="entry name" value="PRK05480.1"/>
    <property type="match status" value="1"/>
</dbReference>
<reference evidence="7 8" key="1">
    <citation type="submission" date="2020-05" db="EMBL/GenBank/DDBJ databases">
        <authorList>
            <person name="Whitworth D."/>
        </authorList>
    </citation>
    <scope>NUCLEOTIDE SEQUENCE [LARGE SCALE GENOMIC DNA]</scope>
    <source>
        <strain evidence="7 8">AB043B</strain>
    </source>
</reference>
<sequence length="212" mass="23976">MSSPLVVGIAGGTASGKTTVARKVREALADCRVAFIDQDSYYRDLKDMPLVDRREVNFDHPDAFDTELLVSHLRALKQGHAIQKPVYDFVTSGRQPHTHRVDPGDIILIEGILVLHMKEVRDVMDVKIYVDADDDLRILRRLTRDIKDRGRDFDHVVGQYLRHVRPMHMGFVEPSKHHADIIIPHGGNNDIAIGMLVGALRARLATQHQSQR</sequence>
<comment type="similarity">
    <text evidence="5">Belongs to the uridine kinase family.</text>
</comment>
<dbReference type="InterPro" id="IPR027417">
    <property type="entry name" value="P-loop_NTPase"/>
</dbReference>
<evidence type="ECO:0000256" key="4">
    <source>
        <dbReference type="ARBA" id="ARBA00022777"/>
    </source>
</evidence>
<protein>
    <recommendedName>
        <fullName evidence="5">Uridine kinase</fullName>
        <ecNumber evidence="5">2.7.1.48</ecNumber>
    </recommendedName>
</protein>
<dbReference type="GO" id="GO:0044206">
    <property type="term" value="P:UMP salvage"/>
    <property type="evidence" value="ECO:0007669"/>
    <property type="project" value="UniProtKB-UniPathway"/>
</dbReference>
<dbReference type="GO" id="GO:0044211">
    <property type="term" value="P:CTP salvage"/>
    <property type="evidence" value="ECO:0007669"/>
    <property type="project" value="UniProtKB-UniPathway"/>
</dbReference>
<comment type="catalytic activity">
    <reaction evidence="5">
        <text>uridine + ATP = UMP + ADP + H(+)</text>
        <dbReference type="Rhea" id="RHEA:16825"/>
        <dbReference type="ChEBI" id="CHEBI:15378"/>
        <dbReference type="ChEBI" id="CHEBI:16704"/>
        <dbReference type="ChEBI" id="CHEBI:30616"/>
        <dbReference type="ChEBI" id="CHEBI:57865"/>
        <dbReference type="ChEBI" id="CHEBI:456216"/>
        <dbReference type="EC" id="2.7.1.48"/>
    </reaction>
</comment>
<dbReference type="CDD" id="cd02023">
    <property type="entry name" value="UMPK"/>
    <property type="match status" value="1"/>
</dbReference>
<comment type="catalytic activity">
    <reaction evidence="5">
        <text>cytidine + ATP = CMP + ADP + H(+)</text>
        <dbReference type="Rhea" id="RHEA:24674"/>
        <dbReference type="ChEBI" id="CHEBI:15378"/>
        <dbReference type="ChEBI" id="CHEBI:17562"/>
        <dbReference type="ChEBI" id="CHEBI:30616"/>
        <dbReference type="ChEBI" id="CHEBI:60377"/>
        <dbReference type="ChEBI" id="CHEBI:456216"/>
        <dbReference type="EC" id="2.7.1.48"/>
    </reaction>
</comment>
<dbReference type="GO" id="GO:0004849">
    <property type="term" value="F:uridine kinase activity"/>
    <property type="evidence" value="ECO:0007669"/>
    <property type="project" value="UniProtKB-EC"/>
</dbReference>
<keyword evidence="4 5" id="KW-0418">Kinase</keyword>
<organism evidence="7 8">
    <name type="scientific">Corallococcus exercitus</name>
    <dbReference type="NCBI Taxonomy" id="2316736"/>
    <lineage>
        <taxon>Bacteria</taxon>
        <taxon>Pseudomonadati</taxon>
        <taxon>Myxococcota</taxon>
        <taxon>Myxococcia</taxon>
        <taxon>Myxococcales</taxon>
        <taxon>Cystobacterineae</taxon>
        <taxon>Myxococcaceae</taxon>
        <taxon>Corallococcus</taxon>
    </lineage>
</organism>
<dbReference type="SUPFAM" id="SSF52540">
    <property type="entry name" value="P-loop containing nucleoside triphosphate hydrolases"/>
    <property type="match status" value="1"/>
</dbReference>
<dbReference type="AlphaFoldDB" id="A0A3A8HX35"/>
<keyword evidence="8" id="KW-1185">Reference proteome</keyword>